<name>A0A7S4N2B1_9STRA</name>
<feature type="compositionally biased region" description="Gly residues" evidence="1">
    <location>
        <begin position="124"/>
        <end position="137"/>
    </location>
</feature>
<feature type="compositionally biased region" description="Basic and acidic residues" evidence="1">
    <location>
        <begin position="376"/>
        <end position="386"/>
    </location>
</feature>
<feature type="compositionally biased region" description="Basic and acidic residues" evidence="1">
    <location>
        <begin position="34"/>
        <end position="51"/>
    </location>
</feature>
<accession>A0A7S4N2B1</accession>
<feature type="compositionally biased region" description="Basic and acidic residues" evidence="1">
    <location>
        <begin position="463"/>
        <end position="475"/>
    </location>
</feature>
<dbReference type="AlphaFoldDB" id="A0A7S4N2B1"/>
<feature type="region of interest" description="Disordered" evidence="1">
    <location>
        <begin position="338"/>
        <end position="500"/>
    </location>
</feature>
<organism evidence="3">
    <name type="scientific">Odontella aurita</name>
    <dbReference type="NCBI Taxonomy" id="265563"/>
    <lineage>
        <taxon>Eukaryota</taxon>
        <taxon>Sar</taxon>
        <taxon>Stramenopiles</taxon>
        <taxon>Ochrophyta</taxon>
        <taxon>Bacillariophyta</taxon>
        <taxon>Mediophyceae</taxon>
        <taxon>Biddulphiophycidae</taxon>
        <taxon>Eupodiscales</taxon>
        <taxon>Odontellaceae</taxon>
        <taxon>Odontella</taxon>
    </lineage>
</organism>
<feature type="compositionally biased region" description="Low complexity" evidence="1">
    <location>
        <begin position="397"/>
        <end position="414"/>
    </location>
</feature>
<feature type="compositionally biased region" description="Acidic residues" evidence="1">
    <location>
        <begin position="476"/>
        <end position="486"/>
    </location>
</feature>
<feature type="compositionally biased region" description="Basic and acidic residues" evidence="1">
    <location>
        <begin position="431"/>
        <end position="446"/>
    </location>
</feature>
<reference evidence="3" key="1">
    <citation type="submission" date="2021-01" db="EMBL/GenBank/DDBJ databases">
        <authorList>
            <person name="Corre E."/>
            <person name="Pelletier E."/>
            <person name="Niang G."/>
            <person name="Scheremetjew M."/>
            <person name="Finn R."/>
            <person name="Kale V."/>
            <person name="Holt S."/>
            <person name="Cochrane G."/>
            <person name="Meng A."/>
            <person name="Brown T."/>
            <person name="Cohen L."/>
        </authorList>
    </citation>
    <scope>NUCLEOTIDE SEQUENCE</scope>
    <source>
        <strain evidence="3">Isolate 1302-5</strain>
    </source>
</reference>
<feature type="compositionally biased region" description="Basic and acidic residues" evidence="1">
    <location>
        <begin position="7"/>
        <end position="17"/>
    </location>
</feature>
<dbReference type="InterPro" id="IPR034750">
    <property type="entry name" value="CULT"/>
</dbReference>
<dbReference type="FunFam" id="2.170.150.20:FF:000007">
    <property type="entry name" value="Protein cereblon"/>
    <property type="match status" value="1"/>
</dbReference>
<feature type="compositionally biased region" description="Low complexity" evidence="1">
    <location>
        <begin position="52"/>
        <end position="65"/>
    </location>
</feature>
<dbReference type="CDD" id="cd15777">
    <property type="entry name" value="CRBN_C_like"/>
    <property type="match status" value="1"/>
</dbReference>
<gene>
    <name evidence="3" type="ORF">OAUR00152_LOCUS26145</name>
</gene>
<feature type="compositionally biased region" description="Pro residues" evidence="1">
    <location>
        <begin position="77"/>
        <end position="94"/>
    </location>
</feature>
<protein>
    <recommendedName>
        <fullName evidence="2">CULT domain-containing protein</fullName>
    </recommendedName>
</protein>
<feature type="domain" description="CULT" evidence="2">
    <location>
        <begin position="551"/>
        <end position="679"/>
    </location>
</feature>
<feature type="region of interest" description="Disordered" evidence="1">
    <location>
        <begin position="1"/>
        <end position="98"/>
    </location>
</feature>
<evidence type="ECO:0000256" key="1">
    <source>
        <dbReference type="SAM" id="MobiDB-lite"/>
    </source>
</evidence>
<dbReference type="Gene3D" id="2.170.150.20">
    <property type="entry name" value="Peptide methionine sulfoxide reductase"/>
    <property type="match status" value="1"/>
</dbReference>
<evidence type="ECO:0000313" key="3">
    <source>
        <dbReference type="EMBL" id="CAE2259812.1"/>
    </source>
</evidence>
<dbReference type="EMBL" id="HBKQ01037867">
    <property type="protein sequence ID" value="CAE2259812.1"/>
    <property type="molecule type" value="Transcribed_RNA"/>
</dbReference>
<proteinExistence type="predicted"/>
<feature type="region of interest" description="Disordered" evidence="1">
    <location>
        <begin position="113"/>
        <end position="144"/>
    </location>
</feature>
<sequence length="722" mass="76892">MTAAARRRAEERRRRALEQGGGGAPPRPGTVGRWRTELLRRGIRRHRDETPRATSAPAGSSSTAATDRDGGGGNVEPPLPPPPPPPPRPPPPPSDRLLNRIGTVATITYTHEEDIGASAHGEVEVGGPGGGGGGANGGDAPNAAQRSRVWNRHSGQLVLTALGTGRFRILHRIDGDGEGGGGANDRLPGAPHMQHPRGYGDMVDIKLYVVEHLGEGGFGLPPAYLRGPCRFPRRAATAPLEMTSLHEEDYGADDDGGDAVSLPKSSCHSSTLRQLSTVGPLPPFAIGPVWPWRLCESIVTELLRDDAEQWEGLRKSLPACSGVVTATTTTTTIAAEETAAASSGGARHATAQEQGAQSEEDEMDTAAEEEEAEEVVDGRSSSDGRLRPTSGEDVPQGDDSGSSSERGEGEVITTSCCCRIGGGGRVGTSSGEKEGVNDAAEAPRESEEPEASSSSRGDAGDIAAERDSEILRDGIGEDDDSGDSDDSASSLSSPPRPYFDPARCDPPVFSHWLSANLPLPDLDRIDLLETRCPVQRLRFLLGKIVRQRSVDRPVRCKRCGAEVSSVGRMFTVGGAEGTTGAYVNAHGVVHQTITVRSVQREAVLCFGEPEVRDSWFPGYSWTIAHCSLCHSHLGWKFLPAVPRRRRRHRRGTFTDDDDENPSRPDVFWGLSGASVTTDESAAASPRRVYRGRFPLDWLALTFGHQAAARGAVGDEDESDSDD</sequence>
<dbReference type="PROSITE" id="PS51788">
    <property type="entry name" value="CULT"/>
    <property type="match status" value="1"/>
</dbReference>
<dbReference type="Gene3D" id="1.20.58.1480">
    <property type="match status" value="1"/>
</dbReference>
<feature type="compositionally biased region" description="Acidic residues" evidence="1">
    <location>
        <begin position="358"/>
        <end position="375"/>
    </location>
</feature>
<evidence type="ECO:0000259" key="2">
    <source>
        <dbReference type="PROSITE" id="PS51788"/>
    </source>
</evidence>